<sequence length="115" mass="12409">MTDTTWAPDACTLPTIDRPLREREFSGLFRTSLRAASIPTPTRAELVLDADSEPAARELAGRETSCCSFFEFGFVPEGDTLTMMIEVPASRADVLAALVESARRDAGLTKQGDAA</sequence>
<evidence type="ECO:0008006" key="3">
    <source>
        <dbReference type="Google" id="ProtNLM"/>
    </source>
</evidence>
<gene>
    <name evidence="1" type="ORF">ACFFQV_16940</name>
</gene>
<evidence type="ECO:0000313" key="1">
    <source>
        <dbReference type="EMBL" id="MFB9643980.1"/>
    </source>
</evidence>
<dbReference type="Proteomes" id="UP001589667">
    <property type="component" value="Unassembled WGS sequence"/>
</dbReference>
<dbReference type="EMBL" id="JBHMBL010000004">
    <property type="protein sequence ID" value="MFB9643980.1"/>
    <property type="molecule type" value="Genomic_DNA"/>
</dbReference>
<accession>A0ABV5SUE6</accession>
<evidence type="ECO:0000313" key="2">
    <source>
        <dbReference type="Proteomes" id="UP001589667"/>
    </source>
</evidence>
<proteinExistence type="predicted"/>
<comment type="caution">
    <text evidence="1">The sequence shown here is derived from an EMBL/GenBank/DDBJ whole genome shotgun (WGS) entry which is preliminary data.</text>
</comment>
<protein>
    <recommendedName>
        <fullName evidence="3">Arsenate reductase</fullName>
    </recommendedName>
</protein>
<keyword evidence="2" id="KW-1185">Reference proteome</keyword>
<organism evidence="1 2">
    <name type="scientific">Agromyces lapidis</name>
    <dbReference type="NCBI Taxonomy" id="279574"/>
    <lineage>
        <taxon>Bacteria</taxon>
        <taxon>Bacillati</taxon>
        <taxon>Actinomycetota</taxon>
        <taxon>Actinomycetes</taxon>
        <taxon>Micrococcales</taxon>
        <taxon>Microbacteriaceae</taxon>
        <taxon>Agromyces</taxon>
    </lineage>
</organism>
<dbReference type="RefSeq" id="WP_157424416.1">
    <property type="nucleotide sequence ID" value="NZ_BAAANI010000005.1"/>
</dbReference>
<name>A0ABV5SUE6_9MICO</name>
<reference evidence="1 2" key="1">
    <citation type="submission" date="2024-09" db="EMBL/GenBank/DDBJ databases">
        <authorList>
            <person name="Sun Q."/>
            <person name="Mori K."/>
        </authorList>
    </citation>
    <scope>NUCLEOTIDE SEQUENCE [LARGE SCALE GENOMIC DNA]</scope>
    <source>
        <strain evidence="1 2">JCM 14321</strain>
    </source>
</reference>